<proteinExistence type="predicted"/>
<protein>
    <submittedName>
        <fullName evidence="2">Uncharacterized protein</fullName>
    </submittedName>
</protein>
<sequence>MKSAYRVLALLIALGVAVQAASIAYGWFQVISDVDAGAVYTSDTELNAGHALHGTVGVMVIPLLAVALLIVAFFARLRGGVRSAVIIFVLVVVQIALAFAAFGAPIVGALHGLNALAILGTALTASRLGSRPRAGAAAPASRAAA</sequence>
<keyword evidence="1" id="KW-1133">Transmembrane helix</keyword>
<reference evidence="2" key="1">
    <citation type="submission" date="2021-03" db="EMBL/GenBank/DDBJ databases">
        <title>Pengzhenrongella sicca gen. nov., sp. nov., a new member of suborder Micrococcineae isolated from High-Arctic tundra soil.</title>
        <authorList>
            <person name="Peng F."/>
        </authorList>
    </citation>
    <scope>NUCLEOTIDE SEQUENCE</scope>
    <source>
        <strain evidence="2">LRZ-2</strain>
    </source>
</reference>
<gene>
    <name evidence="2" type="ORF">J4E96_06860</name>
</gene>
<keyword evidence="1" id="KW-0472">Membrane</keyword>
<dbReference type="RefSeq" id="WP_227425031.1">
    <property type="nucleotide sequence ID" value="NZ_CP071868.1"/>
</dbReference>
<evidence type="ECO:0000313" key="3">
    <source>
        <dbReference type="Proteomes" id="UP000663937"/>
    </source>
</evidence>
<dbReference type="AlphaFoldDB" id="A0A8A4ZHD0"/>
<organism evidence="2 3">
    <name type="scientific">Pengzhenrongella sicca</name>
    <dbReference type="NCBI Taxonomy" id="2819238"/>
    <lineage>
        <taxon>Bacteria</taxon>
        <taxon>Bacillati</taxon>
        <taxon>Actinomycetota</taxon>
        <taxon>Actinomycetes</taxon>
        <taxon>Micrococcales</taxon>
        <taxon>Pengzhenrongella</taxon>
    </lineage>
</organism>
<name>A0A8A4ZHD0_9MICO</name>
<evidence type="ECO:0000313" key="2">
    <source>
        <dbReference type="EMBL" id="QTE30675.1"/>
    </source>
</evidence>
<dbReference type="Proteomes" id="UP000663937">
    <property type="component" value="Chromosome"/>
</dbReference>
<keyword evidence="3" id="KW-1185">Reference proteome</keyword>
<keyword evidence="1" id="KW-0812">Transmembrane</keyword>
<evidence type="ECO:0000256" key="1">
    <source>
        <dbReference type="SAM" id="Phobius"/>
    </source>
</evidence>
<feature type="transmembrane region" description="Helical" evidence="1">
    <location>
        <begin position="81"/>
        <end position="100"/>
    </location>
</feature>
<dbReference type="EMBL" id="CP071868">
    <property type="protein sequence ID" value="QTE30675.1"/>
    <property type="molecule type" value="Genomic_DNA"/>
</dbReference>
<feature type="transmembrane region" description="Helical" evidence="1">
    <location>
        <begin position="50"/>
        <end position="74"/>
    </location>
</feature>
<dbReference type="KEGG" id="psic:J4E96_06860"/>
<accession>A0A8A4ZHD0</accession>